<protein>
    <submittedName>
        <fullName evidence="4">Unnamed protein product</fullName>
    </submittedName>
</protein>
<name>A0ABQ6L1R8_ASPOZ</name>
<reference evidence="4" key="1">
    <citation type="submission" date="2023-04" db="EMBL/GenBank/DDBJ databases">
        <title>Aspergillus oryzae var. brunneus NBRC 4377.</title>
        <authorList>
            <person name="Ichikawa N."/>
            <person name="Sato H."/>
            <person name="Tonouchi N."/>
        </authorList>
    </citation>
    <scope>NUCLEOTIDE SEQUENCE</scope>
    <source>
        <strain evidence="4">NBRC 4377</strain>
    </source>
</reference>
<keyword evidence="2" id="KW-0964">Secreted</keyword>
<organism evidence="4 5">
    <name type="scientific">Aspergillus oryzae var. brunneus</name>
    <dbReference type="NCBI Taxonomy" id="332754"/>
    <lineage>
        <taxon>Eukaryota</taxon>
        <taxon>Fungi</taxon>
        <taxon>Dikarya</taxon>
        <taxon>Ascomycota</taxon>
        <taxon>Pezizomycotina</taxon>
        <taxon>Eurotiomycetes</taxon>
        <taxon>Eurotiomycetidae</taxon>
        <taxon>Eurotiales</taxon>
        <taxon>Aspergillaceae</taxon>
        <taxon>Aspergillus</taxon>
        <taxon>Aspergillus subgen. Circumdati</taxon>
    </lineage>
</organism>
<proteinExistence type="predicted"/>
<gene>
    <name evidence="4" type="ORF">Aory05_000891200</name>
</gene>
<dbReference type="Gene3D" id="2.160.20.10">
    <property type="entry name" value="Single-stranded right-handed beta-helix, Pectin lyase-like"/>
    <property type="match status" value="1"/>
</dbReference>
<evidence type="ECO:0000256" key="2">
    <source>
        <dbReference type="ARBA" id="ARBA00022525"/>
    </source>
</evidence>
<evidence type="ECO:0000256" key="1">
    <source>
        <dbReference type="ARBA" id="ARBA00004613"/>
    </source>
</evidence>
<dbReference type="EMBL" id="BSYB01000040">
    <property type="protein sequence ID" value="GMG50397.1"/>
    <property type="molecule type" value="Genomic_DNA"/>
</dbReference>
<keyword evidence="3" id="KW-0732">Signal</keyword>
<evidence type="ECO:0000256" key="3">
    <source>
        <dbReference type="ARBA" id="ARBA00022729"/>
    </source>
</evidence>
<dbReference type="InterPro" id="IPR012334">
    <property type="entry name" value="Pectin_lyas_fold"/>
</dbReference>
<evidence type="ECO:0000313" key="5">
    <source>
        <dbReference type="Proteomes" id="UP001165189"/>
    </source>
</evidence>
<dbReference type="Proteomes" id="UP001165189">
    <property type="component" value="Unassembled WGS sequence"/>
</dbReference>
<comment type="caution">
    <text evidence="4">The sequence shown here is derived from an EMBL/GenBank/DDBJ whole genome shotgun (WGS) entry which is preliminary data.</text>
</comment>
<dbReference type="SUPFAM" id="SSF51126">
    <property type="entry name" value="Pectin lyase-like"/>
    <property type="match status" value="1"/>
</dbReference>
<evidence type="ECO:0000313" key="4">
    <source>
        <dbReference type="EMBL" id="GMG50397.1"/>
    </source>
</evidence>
<keyword evidence="5" id="KW-1185">Reference proteome</keyword>
<comment type="subcellular location">
    <subcellularLocation>
        <location evidence="1">Secreted</location>
    </subcellularLocation>
</comment>
<sequence>MISEPLNVAGHKNYPAGTAHGYAATIGGDVGSFHHNLISHAEGRSWSMGGGVDDNSTFAGRLDIRNNVVYNFGMAVNSISSTFN</sequence>
<accession>A0ABQ6L1R8</accession>
<dbReference type="InterPro" id="IPR011050">
    <property type="entry name" value="Pectin_lyase_fold/virulence"/>
</dbReference>